<comment type="similarity">
    <text evidence="1">Belongs to the short-chain dehydrogenases/reductases (SDR) family.</text>
</comment>
<dbReference type="PRINTS" id="PR00081">
    <property type="entry name" value="GDHRDH"/>
</dbReference>
<dbReference type="PANTHER" id="PTHR43180">
    <property type="entry name" value="3-OXOACYL-(ACYL-CARRIER-PROTEIN) REDUCTASE (AFU_ORTHOLOGUE AFUA_6G11210)"/>
    <property type="match status" value="1"/>
</dbReference>
<sequence length="523" mass="56749">MSSVASAPLPTTNGIHDSHTASVKPSVMVHSEVDTQLVQKLQGKVVVVTGGSSGIGLATLNLFAAKGALIVNGDIQPPPDFDGKGSSSITHEKTDVTKWADLCSLFEKAKTLHGRVDHVFANAGIAPGDTYMSLQVDDRGQLLEPSHLVMDVNLKALVNTVALAVHHIRPRARDDVGSIVITASESSYQRYLPTEYAVSKHGALGLIRAMHANVRHHDLSIRVNGIMPSWTATGMVPVELMDALGFPWQPAEAVASAVGLLMADESRDGQVLYVAKGNIKEVDEAILLKAACQVQDVDRLTANEEYLKLIAAIANDMEWNRCSACAGDFEYGYPQGKKCPRCGKGVVRWAKANLVVSGKSGNKDQDQAKPVFEGETSRRRIANIKPPTDVALATSTKASQQSTPAPRPGGLIFDPVTQLSTYATDRNQDNMRYSTDAGQEGGRAEGLDDAIAADAIRVLVERFRAHEETIRARNVEIRAHQETIRARDVEIRAHQEMIRARDVEIRALQEDNRALKKRKIGEA</sequence>
<keyword evidence="5" id="KW-1185">Reference proteome</keyword>
<dbReference type="AlphaFoldDB" id="A0A0N1GWS6"/>
<dbReference type="PANTHER" id="PTHR43180:SF10">
    <property type="entry name" value="NAD(P)-BINDING PROTEIN"/>
    <property type="match status" value="1"/>
</dbReference>
<accession>A0A0N1GWS6</accession>
<feature type="compositionally biased region" description="Polar residues" evidence="3">
    <location>
        <begin position="394"/>
        <end position="404"/>
    </location>
</feature>
<proteinExistence type="inferred from homology"/>
<evidence type="ECO:0000313" key="4">
    <source>
        <dbReference type="EMBL" id="KPI34450.1"/>
    </source>
</evidence>
<dbReference type="SUPFAM" id="SSF51735">
    <property type="entry name" value="NAD(P)-binding Rossmann-fold domains"/>
    <property type="match status" value="1"/>
</dbReference>
<dbReference type="InterPro" id="IPR002347">
    <property type="entry name" value="SDR_fam"/>
</dbReference>
<dbReference type="GO" id="GO:0016491">
    <property type="term" value="F:oxidoreductase activity"/>
    <property type="evidence" value="ECO:0007669"/>
    <property type="project" value="UniProtKB-KW"/>
</dbReference>
<dbReference type="RefSeq" id="XP_017994413.1">
    <property type="nucleotide sequence ID" value="XM_018141307.1"/>
</dbReference>
<protein>
    <submittedName>
        <fullName evidence="4">(-)-isopiperitenol/(-)-carveol dehydrogenase, mitochondrial</fullName>
    </submittedName>
</protein>
<gene>
    <name evidence="4" type="ORF">AB675_1418</name>
</gene>
<dbReference type="Proteomes" id="UP000038010">
    <property type="component" value="Unassembled WGS sequence"/>
</dbReference>
<evidence type="ECO:0000313" key="5">
    <source>
        <dbReference type="Proteomes" id="UP000038010"/>
    </source>
</evidence>
<organism evidence="4 5">
    <name type="scientific">Cyphellophora attinorum</name>
    <dbReference type="NCBI Taxonomy" id="1664694"/>
    <lineage>
        <taxon>Eukaryota</taxon>
        <taxon>Fungi</taxon>
        <taxon>Dikarya</taxon>
        <taxon>Ascomycota</taxon>
        <taxon>Pezizomycotina</taxon>
        <taxon>Eurotiomycetes</taxon>
        <taxon>Chaetothyriomycetidae</taxon>
        <taxon>Chaetothyriales</taxon>
        <taxon>Cyphellophoraceae</taxon>
        <taxon>Cyphellophora</taxon>
    </lineage>
</organism>
<name>A0A0N1GWS6_9EURO</name>
<reference evidence="4 5" key="1">
    <citation type="submission" date="2015-06" db="EMBL/GenBank/DDBJ databases">
        <title>Draft genome of the ant-associated black yeast Phialophora attae CBS 131958.</title>
        <authorList>
            <person name="Moreno L.F."/>
            <person name="Stielow B.J."/>
            <person name="de Hoog S."/>
            <person name="Vicente V.A."/>
            <person name="Weiss V.A."/>
            <person name="de Vries M."/>
            <person name="Cruz L.M."/>
            <person name="Souza E.M."/>
        </authorList>
    </citation>
    <scope>NUCLEOTIDE SEQUENCE [LARGE SCALE GENOMIC DNA]</scope>
    <source>
        <strain evidence="4 5">CBS 131958</strain>
    </source>
</reference>
<dbReference type="Gene3D" id="3.40.50.720">
    <property type="entry name" value="NAD(P)-binding Rossmann-like Domain"/>
    <property type="match status" value="1"/>
</dbReference>
<dbReference type="VEuPathDB" id="FungiDB:AB675_1418"/>
<dbReference type="STRING" id="1664694.A0A0N1GWS6"/>
<dbReference type="EMBL" id="LFJN01000060">
    <property type="protein sequence ID" value="KPI34450.1"/>
    <property type="molecule type" value="Genomic_DNA"/>
</dbReference>
<evidence type="ECO:0000256" key="2">
    <source>
        <dbReference type="ARBA" id="ARBA00023002"/>
    </source>
</evidence>
<dbReference type="GeneID" id="28733187"/>
<keyword evidence="2" id="KW-0560">Oxidoreductase</keyword>
<comment type="caution">
    <text evidence="4">The sequence shown here is derived from an EMBL/GenBank/DDBJ whole genome shotgun (WGS) entry which is preliminary data.</text>
</comment>
<dbReference type="OrthoDB" id="37659at2759"/>
<dbReference type="InterPro" id="IPR036291">
    <property type="entry name" value="NAD(P)-bd_dom_sf"/>
</dbReference>
<dbReference type="Pfam" id="PF00106">
    <property type="entry name" value="adh_short"/>
    <property type="match status" value="1"/>
</dbReference>
<evidence type="ECO:0000256" key="3">
    <source>
        <dbReference type="SAM" id="MobiDB-lite"/>
    </source>
</evidence>
<feature type="region of interest" description="Disordered" evidence="3">
    <location>
        <begin position="394"/>
        <end position="414"/>
    </location>
</feature>
<evidence type="ECO:0000256" key="1">
    <source>
        <dbReference type="ARBA" id="ARBA00006484"/>
    </source>
</evidence>